<protein>
    <submittedName>
        <fullName evidence="2">DUF3127 domain-containing protein</fullName>
    </submittedName>
</protein>
<dbReference type="Proteomes" id="UP000603141">
    <property type="component" value="Unassembled WGS sequence"/>
</dbReference>
<comment type="caution">
    <text evidence="2">The sequence shown here is derived from an EMBL/GenBank/DDBJ whole genome shotgun (WGS) entry which is preliminary data.</text>
</comment>
<reference evidence="2" key="1">
    <citation type="submission" date="2021-01" db="EMBL/GenBank/DDBJ databases">
        <title>Modified the classification status of verrucomicrobia.</title>
        <authorList>
            <person name="Feng X."/>
        </authorList>
    </citation>
    <scope>NUCLEOTIDE SEQUENCE</scope>
    <source>
        <strain evidence="2">KCTC 22041</strain>
    </source>
</reference>
<dbReference type="RefSeq" id="WP_200272746.1">
    <property type="nucleotide sequence ID" value="NZ_JAENIJ010000032.1"/>
</dbReference>
<feature type="region of interest" description="Disordered" evidence="1">
    <location>
        <begin position="87"/>
        <end position="136"/>
    </location>
</feature>
<dbReference type="EMBL" id="JAENIJ010000032">
    <property type="protein sequence ID" value="MBK1884001.1"/>
    <property type="molecule type" value="Genomic_DNA"/>
</dbReference>
<organism evidence="2 3">
    <name type="scientific">Luteolibacter pohnpeiensis</name>
    <dbReference type="NCBI Taxonomy" id="454153"/>
    <lineage>
        <taxon>Bacteria</taxon>
        <taxon>Pseudomonadati</taxon>
        <taxon>Verrucomicrobiota</taxon>
        <taxon>Verrucomicrobiia</taxon>
        <taxon>Verrucomicrobiales</taxon>
        <taxon>Verrucomicrobiaceae</taxon>
        <taxon>Luteolibacter</taxon>
    </lineage>
</organism>
<dbReference type="Pfam" id="PF11325">
    <property type="entry name" value="DUF3127"/>
    <property type="match status" value="1"/>
</dbReference>
<name>A0A934VS78_9BACT</name>
<evidence type="ECO:0000256" key="1">
    <source>
        <dbReference type="SAM" id="MobiDB-lite"/>
    </source>
</evidence>
<sequence length="136" mass="15480">MYEVVGKIKLINETQSFPSGFTKREFVVTTAHDKYPQDLKFEVVKDKCSMLDQFEPEQDVQVNFDIRGNEYNGRYYVNLACWKIQPADGGASGGSGRDEYSQEPPMRQRPAPSSQAEPSAAELRNEDDFDDDDIPF</sequence>
<feature type="compositionally biased region" description="Low complexity" evidence="1">
    <location>
        <begin position="110"/>
        <end position="122"/>
    </location>
</feature>
<keyword evidence="3" id="KW-1185">Reference proteome</keyword>
<evidence type="ECO:0000313" key="3">
    <source>
        <dbReference type="Proteomes" id="UP000603141"/>
    </source>
</evidence>
<accession>A0A934VS78</accession>
<proteinExistence type="predicted"/>
<dbReference type="AlphaFoldDB" id="A0A934VS78"/>
<feature type="compositionally biased region" description="Acidic residues" evidence="1">
    <location>
        <begin position="125"/>
        <end position="136"/>
    </location>
</feature>
<evidence type="ECO:0000313" key="2">
    <source>
        <dbReference type="EMBL" id="MBK1884001.1"/>
    </source>
</evidence>
<dbReference type="InterPro" id="IPR021474">
    <property type="entry name" value="DUF3127"/>
</dbReference>
<gene>
    <name evidence="2" type="ORF">JIN85_16395</name>
</gene>